<dbReference type="InterPro" id="IPR017750">
    <property type="entry name" value="ATPase_T1SS"/>
</dbReference>
<keyword evidence="19" id="KW-1185">Reference proteome</keyword>
<organism evidence="18 19">
    <name type="scientific">Pollutimonas bauzanensis</name>
    <dbReference type="NCBI Taxonomy" id="658167"/>
    <lineage>
        <taxon>Bacteria</taxon>
        <taxon>Pseudomonadati</taxon>
        <taxon>Pseudomonadota</taxon>
        <taxon>Betaproteobacteria</taxon>
        <taxon>Burkholderiales</taxon>
        <taxon>Alcaligenaceae</taxon>
        <taxon>Pollutimonas</taxon>
    </lineage>
</organism>
<dbReference type="SUPFAM" id="SSF90123">
    <property type="entry name" value="ABC transporter transmembrane region"/>
    <property type="match status" value="1"/>
</dbReference>
<dbReference type="AlphaFoldDB" id="A0A1M6B9U8"/>
<dbReference type="GO" id="GO:0031640">
    <property type="term" value="P:killing of cells of another organism"/>
    <property type="evidence" value="ECO:0007669"/>
    <property type="project" value="UniProtKB-KW"/>
</dbReference>
<dbReference type="PROSITE" id="PS50929">
    <property type="entry name" value="ABC_TM1F"/>
    <property type="match status" value="1"/>
</dbReference>
<dbReference type="GO" id="GO:0008233">
    <property type="term" value="F:peptidase activity"/>
    <property type="evidence" value="ECO:0007669"/>
    <property type="project" value="InterPro"/>
</dbReference>
<reference evidence="18 19" key="1">
    <citation type="submission" date="2016-11" db="EMBL/GenBank/DDBJ databases">
        <authorList>
            <person name="Jaros S."/>
            <person name="Januszkiewicz K."/>
            <person name="Wedrychowicz H."/>
        </authorList>
    </citation>
    <scope>NUCLEOTIDE SEQUENCE [LARGE SCALE GENOMIC DNA]</scope>
    <source>
        <strain evidence="18 19">CGMCC 1.10190</strain>
    </source>
</reference>
<dbReference type="GO" id="GO:0006508">
    <property type="term" value="P:proteolysis"/>
    <property type="evidence" value="ECO:0007669"/>
    <property type="project" value="InterPro"/>
</dbReference>
<evidence type="ECO:0000256" key="1">
    <source>
        <dbReference type="ARBA" id="ARBA00004651"/>
    </source>
</evidence>
<protein>
    <recommendedName>
        <fullName evidence="13">Cyclolysin secretion/processing ATP-binding protein CyaB</fullName>
    </recommendedName>
</protein>
<accession>A0A1M6B9U8</accession>
<dbReference type="GO" id="GO:0005886">
    <property type="term" value="C:plasma membrane"/>
    <property type="evidence" value="ECO:0007669"/>
    <property type="project" value="UniProtKB-SubCell"/>
</dbReference>
<feature type="domain" description="ABC transmembrane type-1" evidence="16">
    <location>
        <begin position="170"/>
        <end position="448"/>
    </location>
</feature>
<dbReference type="PROSITE" id="PS50893">
    <property type="entry name" value="ABC_TRANSPORTER_2"/>
    <property type="match status" value="1"/>
</dbReference>
<dbReference type="Proteomes" id="UP000184226">
    <property type="component" value="Unassembled WGS sequence"/>
</dbReference>
<evidence type="ECO:0000256" key="10">
    <source>
        <dbReference type="ARBA" id="ARBA00023136"/>
    </source>
</evidence>
<dbReference type="GO" id="GO:0005524">
    <property type="term" value="F:ATP binding"/>
    <property type="evidence" value="ECO:0007669"/>
    <property type="project" value="UniProtKB-KW"/>
</dbReference>
<keyword evidence="4 14" id="KW-0812">Transmembrane</keyword>
<dbReference type="Gene3D" id="3.90.70.10">
    <property type="entry name" value="Cysteine proteinases"/>
    <property type="match status" value="1"/>
</dbReference>
<comment type="similarity">
    <text evidence="12">Belongs to the ABC transporter superfamily. Cyclolysin exporter (TC 3.A.1.109.2) family.</text>
</comment>
<dbReference type="InterPro" id="IPR005074">
    <property type="entry name" value="Peptidase_C39"/>
</dbReference>
<dbReference type="InterPro" id="IPR039421">
    <property type="entry name" value="Type_1_exporter"/>
</dbReference>
<dbReference type="NCBIfam" id="TIGR03375">
    <property type="entry name" value="type_I_sec_LssB"/>
    <property type="match status" value="1"/>
</dbReference>
<dbReference type="PANTHER" id="PTHR43394:SF1">
    <property type="entry name" value="ATP-BINDING CASSETTE SUB-FAMILY B MEMBER 10, MITOCHONDRIAL"/>
    <property type="match status" value="1"/>
</dbReference>
<dbReference type="CDD" id="cd18587">
    <property type="entry name" value="ABC_6TM_LapB_like"/>
    <property type="match status" value="1"/>
</dbReference>
<dbReference type="GO" id="GO:0016887">
    <property type="term" value="F:ATP hydrolysis activity"/>
    <property type="evidence" value="ECO:0007669"/>
    <property type="project" value="InterPro"/>
</dbReference>
<name>A0A1M6B9U8_9BURK</name>
<dbReference type="Gene3D" id="3.40.50.300">
    <property type="entry name" value="P-loop containing nucleotide triphosphate hydrolases"/>
    <property type="match status" value="1"/>
</dbReference>
<evidence type="ECO:0000313" key="19">
    <source>
        <dbReference type="Proteomes" id="UP000184226"/>
    </source>
</evidence>
<feature type="transmembrane region" description="Helical" evidence="14">
    <location>
        <begin position="276"/>
        <end position="300"/>
    </location>
</feature>
<gene>
    <name evidence="18" type="ORF">SAMN04488135_12436</name>
</gene>
<keyword evidence="3" id="KW-1003">Cell membrane</keyword>
<keyword evidence="5" id="KW-0204">Cytolysis</keyword>
<feature type="transmembrane region" description="Helical" evidence="14">
    <location>
        <begin position="306"/>
        <end position="323"/>
    </location>
</feature>
<dbReference type="InterPro" id="IPR003593">
    <property type="entry name" value="AAA+_ATPase"/>
</dbReference>
<evidence type="ECO:0000259" key="17">
    <source>
        <dbReference type="PROSITE" id="PS50990"/>
    </source>
</evidence>
<feature type="domain" description="Peptidase C39" evidence="17">
    <location>
        <begin position="14"/>
        <end position="134"/>
    </location>
</feature>
<feature type="domain" description="ABC transporter" evidence="15">
    <location>
        <begin position="482"/>
        <end position="717"/>
    </location>
</feature>
<dbReference type="GO" id="GO:0015421">
    <property type="term" value="F:ABC-type oligopeptide transporter activity"/>
    <property type="evidence" value="ECO:0007669"/>
    <property type="project" value="TreeGrafter"/>
</dbReference>
<dbReference type="Pfam" id="PF00664">
    <property type="entry name" value="ABC_membrane"/>
    <property type="match status" value="1"/>
</dbReference>
<evidence type="ECO:0000256" key="9">
    <source>
        <dbReference type="ARBA" id="ARBA00022989"/>
    </source>
</evidence>
<dbReference type="InterPro" id="IPR011527">
    <property type="entry name" value="ABC1_TM_dom"/>
</dbReference>
<evidence type="ECO:0000256" key="5">
    <source>
        <dbReference type="ARBA" id="ARBA00022735"/>
    </source>
</evidence>
<keyword evidence="7" id="KW-0378">Hydrolase</keyword>
<dbReference type="RefSeq" id="WP_073110020.1">
    <property type="nucleotide sequence ID" value="NZ_FQXE01000024.1"/>
</dbReference>
<keyword evidence="10 14" id="KW-0472">Membrane</keyword>
<keyword evidence="8 18" id="KW-0067">ATP-binding</keyword>
<dbReference type="InterPro" id="IPR036640">
    <property type="entry name" value="ABC1_TM_sf"/>
</dbReference>
<sequence length="720" mass="78577">MDAVAARAEQVPPHLTHDDPLLGCLVELSRMHGNPCSAQALSGGLPLVDDKLTLALLPRAAARAHCSARLLRRQLDNLPAVLLPAILVLRGQRACLLLEARADSYLVQYPESGSPVEVAADALRADYTGLAYFIKPLFRFEARARDATRPRSKHWFWAVVFENWRLYRDAIIAAVLINIFALVMPLYTMNVYDRVVPNNAIETLWVLTIGIALTMVFNLVLTSVRAYVVDTASKRVDVKLSAQIMERVLDLRMESRPVSVGSFASNLRSFESVRDFIASASLTTLVDLPFVLLFLAIMAWISPWMIIPPAVAIVVVLVVSFVAQARMGRLVVESFQASAQRNAGLVESLAGLETLKTLNAQGTAQRKWESSTEFLARIGARIKLISSVTVAFVQTTQQLVTISVIVIGTFLIQDTQLSLGGIIASSMIAGRCLAPLGQVAGLMMQYQNARISLNSIDGYMKMAVERPAEKNFVPRPFLEGSIEFRDLSFTYPGSTQPSLDKINLKFKAGEKVGIIGRIGSGKTTLEKLVLGLYEPTAGAVLIDGIDIKQIDPADLRRAIGYVPQDPVLFYGSLKYNLMMGAPFADDSQMLDVARIAGIEDFAARHPEGYDMMIGERGDSLSGGQRQSVAVARALINDPPILLLDEPSSNMDNQSEAALKRRLKDASAGKTMVLVTHRTALLELVDRLIVIDNGRVMADGPKDQVVEALRNGQIGRAKGAA</sequence>
<evidence type="ECO:0000313" key="18">
    <source>
        <dbReference type="EMBL" id="SHI45520.1"/>
    </source>
</evidence>
<feature type="transmembrane region" description="Helical" evidence="14">
    <location>
        <begin position="170"/>
        <end position="192"/>
    </location>
</feature>
<evidence type="ECO:0000256" key="6">
    <source>
        <dbReference type="ARBA" id="ARBA00022741"/>
    </source>
</evidence>
<dbReference type="SMART" id="SM00382">
    <property type="entry name" value="AAA"/>
    <property type="match status" value="1"/>
</dbReference>
<evidence type="ECO:0000256" key="2">
    <source>
        <dbReference type="ARBA" id="ARBA00022448"/>
    </source>
</evidence>
<feature type="transmembrane region" description="Helical" evidence="14">
    <location>
        <begin position="204"/>
        <end position="228"/>
    </location>
</feature>
<dbReference type="OrthoDB" id="8554730at2"/>
<evidence type="ECO:0000256" key="14">
    <source>
        <dbReference type="SAM" id="Phobius"/>
    </source>
</evidence>
<comment type="function">
    <text evidence="11">Involved in the export of calmodulin-sensitive adenylate cyclase-hemolysin (cyclolysin).</text>
</comment>
<dbReference type="CDD" id="cd03245">
    <property type="entry name" value="ABCC_bacteriocin_exporters"/>
    <property type="match status" value="1"/>
</dbReference>
<dbReference type="FunFam" id="3.40.50.300:FF:000299">
    <property type="entry name" value="ABC transporter ATP-binding protein/permease"/>
    <property type="match status" value="1"/>
</dbReference>
<evidence type="ECO:0000256" key="4">
    <source>
        <dbReference type="ARBA" id="ARBA00022692"/>
    </source>
</evidence>
<evidence type="ECO:0000256" key="3">
    <source>
        <dbReference type="ARBA" id="ARBA00022475"/>
    </source>
</evidence>
<dbReference type="PROSITE" id="PS50990">
    <property type="entry name" value="PEPTIDASE_C39"/>
    <property type="match status" value="1"/>
</dbReference>
<dbReference type="EMBL" id="FQXE01000024">
    <property type="protein sequence ID" value="SHI45520.1"/>
    <property type="molecule type" value="Genomic_DNA"/>
</dbReference>
<keyword evidence="6" id="KW-0547">Nucleotide-binding</keyword>
<evidence type="ECO:0000256" key="7">
    <source>
        <dbReference type="ARBA" id="ARBA00022801"/>
    </source>
</evidence>
<dbReference type="Gene3D" id="1.20.1560.10">
    <property type="entry name" value="ABC transporter type 1, transmembrane domain"/>
    <property type="match status" value="1"/>
</dbReference>
<evidence type="ECO:0000256" key="11">
    <source>
        <dbReference type="ARBA" id="ARBA00055355"/>
    </source>
</evidence>
<comment type="subcellular location">
    <subcellularLocation>
        <location evidence="1">Cell membrane</location>
        <topology evidence="1">Multi-pass membrane protein</topology>
    </subcellularLocation>
</comment>
<keyword evidence="5" id="KW-0354">Hemolysis</keyword>
<keyword evidence="2" id="KW-0813">Transport</keyword>
<dbReference type="PANTHER" id="PTHR43394">
    <property type="entry name" value="ATP-DEPENDENT PERMEASE MDL1, MITOCHONDRIAL"/>
    <property type="match status" value="1"/>
</dbReference>
<evidence type="ECO:0000256" key="13">
    <source>
        <dbReference type="ARBA" id="ARBA00072252"/>
    </source>
</evidence>
<dbReference type="SUPFAM" id="SSF52540">
    <property type="entry name" value="P-loop containing nucleoside triphosphate hydrolases"/>
    <property type="match status" value="1"/>
</dbReference>
<dbReference type="STRING" id="658167.SAMN04488135_12436"/>
<evidence type="ECO:0000256" key="8">
    <source>
        <dbReference type="ARBA" id="ARBA00022840"/>
    </source>
</evidence>
<evidence type="ECO:0000259" key="15">
    <source>
        <dbReference type="PROSITE" id="PS50893"/>
    </source>
</evidence>
<proteinExistence type="inferred from homology"/>
<evidence type="ECO:0000259" key="16">
    <source>
        <dbReference type="PROSITE" id="PS50929"/>
    </source>
</evidence>
<keyword evidence="9 14" id="KW-1133">Transmembrane helix</keyword>
<dbReference type="Pfam" id="PF00005">
    <property type="entry name" value="ABC_tran"/>
    <property type="match status" value="1"/>
</dbReference>
<evidence type="ECO:0000256" key="12">
    <source>
        <dbReference type="ARBA" id="ARBA00061173"/>
    </source>
</evidence>
<dbReference type="InterPro" id="IPR003439">
    <property type="entry name" value="ABC_transporter-like_ATP-bd"/>
</dbReference>
<dbReference type="InterPro" id="IPR027417">
    <property type="entry name" value="P-loop_NTPase"/>
</dbReference>